<organism evidence="1 2">
    <name type="scientific">Agrobacterium deltaense NCPPB 1641</name>
    <dbReference type="NCBI Taxonomy" id="1183425"/>
    <lineage>
        <taxon>Bacteria</taxon>
        <taxon>Pseudomonadati</taxon>
        <taxon>Pseudomonadota</taxon>
        <taxon>Alphaproteobacteria</taxon>
        <taxon>Hyphomicrobiales</taxon>
        <taxon>Rhizobiaceae</taxon>
        <taxon>Rhizobium/Agrobacterium group</taxon>
        <taxon>Agrobacterium</taxon>
    </lineage>
</organism>
<accession>A0A1S7TI99</accession>
<sequence length="166" mass="18595">MIVQLRSWFGAPETCAQGGVLGFQSLQPLTKRSDRLFNLLLGVAWNDVLRAVPIERLEPELENPLSPSFVRRVRHQFREFLVSVKRKSLHIGIDFEPSPPHIIHQEQTGPIVGRKIAGADVLTVAPVVGEGHCSLIYNLEEADIPSTMLNIWPTRFGDRCHVEAVT</sequence>
<dbReference type="EMBL" id="FCNP01000001">
    <property type="protein sequence ID" value="CVI54324.1"/>
    <property type="molecule type" value="Genomic_DNA"/>
</dbReference>
<keyword evidence="2" id="KW-1185">Reference proteome</keyword>
<proteinExistence type="predicted"/>
<evidence type="ECO:0000313" key="2">
    <source>
        <dbReference type="Proteomes" id="UP000192140"/>
    </source>
</evidence>
<reference evidence="1" key="1">
    <citation type="submission" date="2016-01" db="EMBL/GenBank/DDBJ databases">
        <authorList>
            <person name="Regsiter A."/>
            <person name="william w."/>
        </authorList>
    </citation>
    <scope>NUCLEOTIDE SEQUENCE</scope>
    <source>
        <strain evidence="1">NCPPB 1641</strain>
    </source>
</reference>
<dbReference type="AlphaFoldDB" id="A0A1S7TI99"/>
<protein>
    <submittedName>
        <fullName evidence="1">Uncharacterized protein</fullName>
    </submittedName>
</protein>
<name>A0A1S7TI99_9HYPH</name>
<dbReference type="Proteomes" id="UP000192140">
    <property type="component" value="Unassembled WGS sequence"/>
</dbReference>
<gene>
    <name evidence="1" type="ORF">AGR7A_Cc10032</name>
</gene>
<comment type="caution">
    <text evidence="1">The sequence shown here is derived from an EMBL/GenBank/DDBJ whole genome shotgun (WGS) entry which is preliminary data.</text>
</comment>
<evidence type="ECO:0000313" key="1">
    <source>
        <dbReference type="EMBL" id="CVI54324.1"/>
    </source>
</evidence>